<dbReference type="GO" id="GO:0003989">
    <property type="term" value="F:acetyl-CoA carboxylase activity"/>
    <property type="evidence" value="ECO:0007669"/>
    <property type="project" value="InterPro"/>
</dbReference>
<evidence type="ECO:0000256" key="1">
    <source>
        <dbReference type="SAM" id="MobiDB-lite"/>
    </source>
</evidence>
<dbReference type="EMBL" id="VKAC01000001">
    <property type="protein sequence ID" value="TXR57947.1"/>
    <property type="molecule type" value="Genomic_DNA"/>
</dbReference>
<dbReference type="Pfam" id="PF13822">
    <property type="entry name" value="ACC_epsilon"/>
    <property type="match status" value="1"/>
</dbReference>
<dbReference type="Proteomes" id="UP000321234">
    <property type="component" value="Unassembled WGS sequence"/>
</dbReference>
<organism evidence="2 3">
    <name type="scientific">Quadrisphaera setariae</name>
    <dbReference type="NCBI Taxonomy" id="2593304"/>
    <lineage>
        <taxon>Bacteria</taxon>
        <taxon>Bacillati</taxon>
        <taxon>Actinomycetota</taxon>
        <taxon>Actinomycetes</taxon>
        <taxon>Kineosporiales</taxon>
        <taxon>Kineosporiaceae</taxon>
        <taxon>Quadrisphaera</taxon>
    </lineage>
</organism>
<dbReference type="AlphaFoldDB" id="A0A5C8ZJA5"/>
<protein>
    <submittedName>
        <fullName evidence="2">Acyl-CoA carboxylase subunit epsilon</fullName>
    </submittedName>
</protein>
<feature type="compositionally biased region" description="Low complexity" evidence="1">
    <location>
        <begin position="75"/>
        <end position="85"/>
    </location>
</feature>
<evidence type="ECO:0000313" key="2">
    <source>
        <dbReference type="EMBL" id="TXR57947.1"/>
    </source>
</evidence>
<comment type="caution">
    <text evidence="2">The sequence shown here is derived from an EMBL/GenBank/DDBJ whole genome shotgun (WGS) entry which is preliminary data.</text>
</comment>
<feature type="region of interest" description="Disordered" evidence="1">
    <location>
        <begin position="47"/>
        <end position="85"/>
    </location>
</feature>
<gene>
    <name evidence="2" type="ORF">FMM08_01595</name>
</gene>
<dbReference type="GO" id="GO:0004658">
    <property type="term" value="F:propionyl-CoA carboxylase activity"/>
    <property type="evidence" value="ECO:0007669"/>
    <property type="project" value="InterPro"/>
</dbReference>
<keyword evidence="3" id="KW-1185">Reference proteome</keyword>
<name>A0A5C8ZJA5_9ACTN</name>
<sequence>MSLPGTSATSGPTGPSEDDVVKVVAGGPTEEEVVALVAALAAAASVRNSSMEPDPGPDLWADKPTLLRVPPAPGPGAWRAAAWRR</sequence>
<accession>A0A5C8ZJA5</accession>
<dbReference type="InterPro" id="IPR032716">
    <property type="entry name" value="ACC_epsilon"/>
</dbReference>
<proteinExistence type="predicted"/>
<evidence type="ECO:0000313" key="3">
    <source>
        <dbReference type="Proteomes" id="UP000321234"/>
    </source>
</evidence>
<dbReference type="RefSeq" id="WP_147924558.1">
    <property type="nucleotide sequence ID" value="NZ_VKAC01000001.1"/>
</dbReference>
<reference evidence="2 3" key="1">
    <citation type="submission" date="2019-07" db="EMBL/GenBank/DDBJ databases">
        <title>Quadrisphaera sp. strain DD2A genome sequencing and assembly.</title>
        <authorList>
            <person name="Kim I."/>
        </authorList>
    </citation>
    <scope>NUCLEOTIDE SEQUENCE [LARGE SCALE GENOMIC DNA]</scope>
    <source>
        <strain evidence="2 3">DD2A</strain>
    </source>
</reference>